<gene>
    <name evidence="1" type="ORF">AAX06_08040</name>
</gene>
<organism evidence="1 2">
    <name type="scientific">Moraxella bovoculi</name>
    <dbReference type="NCBI Taxonomy" id="386891"/>
    <lineage>
        <taxon>Bacteria</taxon>
        <taxon>Pseudomonadati</taxon>
        <taxon>Pseudomonadota</taxon>
        <taxon>Gammaproteobacteria</taxon>
        <taxon>Moraxellales</taxon>
        <taxon>Moraxellaceae</taxon>
        <taxon>Moraxella</taxon>
    </lineage>
</organism>
<dbReference type="AlphaFoldDB" id="A0AAC8PWL9"/>
<accession>A0AAC8PWL9</accession>
<evidence type="ECO:0000313" key="2">
    <source>
        <dbReference type="Proteomes" id="UP000077465"/>
    </source>
</evidence>
<dbReference type="EMBL" id="CP011376">
    <property type="protein sequence ID" value="AKG08101.1"/>
    <property type="molecule type" value="Genomic_DNA"/>
</dbReference>
<evidence type="ECO:0000313" key="1">
    <source>
        <dbReference type="EMBL" id="AKG08101.1"/>
    </source>
</evidence>
<reference evidence="1 2" key="1">
    <citation type="submission" date="2015-05" db="EMBL/GenBank/DDBJ databases">
        <authorList>
            <person name="Dickey A."/>
            <person name="Clawson M."/>
            <person name="Bono J."/>
            <person name="Loy J.D."/>
        </authorList>
    </citation>
    <scope>NUCLEOTIDE SEQUENCE [LARGE SCALE GENOMIC DNA]</scope>
    <source>
        <strain evidence="1 2">22581</strain>
    </source>
</reference>
<sequence length="66" mass="8012">MALYDSNEWQFIKLWIILHHTLHILKKFKDFTVFKNHQTKSLKTHQPALTRKCVLIGFWAYQLDLL</sequence>
<proteinExistence type="predicted"/>
<dbReference type="Proteomes" id="UP000077465">
    <property type="component" value="Chromosome"/>
</dbReference>
<protein>
    <submittedName>
        <fullName evidence="1">Uncharacterized protein</fullName>
    </submittedName>
</protein>
<name>A0AAC8PWL9_9GAMM</name>